<reference evidence="1 2" key="1">
    <citation type="submission" date="2017-02" db="EMBL/GenBank/DDBJ databases">
        <title>Natronthermophilus aegyptiacus gen. nov.,sp. nov., an aerobic, extremely halophilic alkalithermophilic archaeon isolated from the athalassohaline Wadi An Natrun, Egypt.</title>
        <authorList>
            <person name="Zhao B."/>
        </authorList>
    </citation>
    <scope>NUCLEOTIDE SEQUENCE [LARGE SCALE GENOMIC DNA]</scope>
    <source>
        <strain evidence="1 2">CGMCC 1.3597</strain>
    </source>
</reference>
<dbReference type="Proteomes" id="UP000196084">
    <property type="component" value="Unassembled WGS sequence"/>
</dbReference>
<accession>A0A202E4W3</accession>
<evidence type="ECO:0000313" key="1">
    <source>
        <dbReference type="EMBL" id="OVE83333.1"/>
    </source>
</evidence>
<dbReference type="SUPFAM" id="SSF52540">
    <property type="entry name" value="P-loop containing nucleoside triphosphate hydrolases"/>
    <property type="match status" value="1"/>
</dbReference>
<comment type="caution">
    <text evidence="1">The sequence shown here is derived from an EMBL/GenBank/DDBJ whole genome shotgun (WGS) entry which is preliminary data.</text>
</comment>
<keyword evidence="2" id="KW-1185">Reference proteome</keyword>
<protein>
    <submittedName>
        <fullName evidence="1">Kinase</fullName>
    </submittedName>
</protein>
<dbReference type="EMBL" id="MWPH01000003">
    <property type="protein sequence ID" value="OVE83333.1"/>
    <property type="molecule type" value="Genomic_DNA"/>
</dbReference>
<keyword evidence="1" id="KW-0808">Transferase</keyword>
<dbReference type="Gene3D" id="3.40.50.300">
    <property type="entry name" value="P-loop containing nucleotide triphosphate hydrolases"/>
    <property type="match status" value="1"/>
</dbReference>
<dbReference type="PANTHER" id="PTHR43883">
    <property type="entry name" value="SLR0207 PROTEIN"/>
    <property type="match status" value="1"/>
</dbReference>
<organism evidence="1 2">
    <name type="scientific">Natronolimnobius baerhuensis</name>
    <dbReference type="NCBI Taxonomy" id="253108"/>
    <lineage>
        <taxon>Archaea</taxon>
        <taxon>Methanobacteriati</taxon>
        <taxon>Methanobacteriota</taxon>
        <taxon>Stenosarchaea group</taxon>
        <taxon>Halobacteria</taxon>
        <taxon>Halobacteriales</taxon>
        <taxon>Natrialbaceae</taxon>
        <taxon>Natronolimnobius</taxon>
    </lineage>
</organism>
<gene>
    <name evidence="1" type="ORF">B2G88_12750</name>
</gene>
<dbReference type="AlphaFoldDB" id="A0A202E4W3"/>
<evidence type="ECO:0000313" key="2">
    <source>
        <dbReference type="Proteomes" id="UP000196084"/>
    </source>
</evidence>
<sequence length="171" mass="19090">MPRQRLLVYCGLPGVGKSAASAYTADQCSATRYRTDEIRKQLFDDPEYTAEETATTYDELFDRARRDLEAGETVVCDATFRSQQLRARAADLADAVGVGFDIVHVTCDSDIVIDRIESRTDSVSDADVRVHNLVRDSFEPIERDHVVIDNSGTLEETYRQIDHSILAVSNA</sequence>
<dbReference type="PANTHER" id="PTHR43883:SF1">
    <property type="entry name" value="GLUCONOKINASE"/>
    <property type="match status" value="1"/>
</dbReference>
<dbReference type="InterPro" id="IPR027417">
    <property type="entry name" value="P-loop_NTPase"/>
</dbReference>
<dbReference type="OrthoDB" id="28808at2157"/>
<dbReference type="Pfam" id="PF13671">
    <property type="entry name" value="AAA_33"/>
    <property type="match status" value="1"/>
</dbReference>
<dbReference type="GO" id="GO:0016301">
    <property type="term" value="F:kinase activity"/>
    <property type="evidence" value="ECO:0007669"/>
    <property type="project" value="UniProtKB-KW"/>
</dbReference>
<proteinExistence type="predicted"/>
<name>A0A202E4W3_9EURY</name>
<dbReference type="RefSeq" id="WP_054863331.1">
    <property type="nucleotide sequence ID" value="NZ_MWPH01000003.1"/>
</dbReference>
<keyword evidence="1" id="KW-0418">Kinase</keyword>
<dbReference type="InterPro" id="IPR052732">
    <property type="entry name" value="Cell-binding_unc_protein"/>
</dbReference>